<protein>
    <submittedName>
        <fullName evidence="4">Kinase-like protein</fullName>
    </submittedName>
</protein>
<keyword evidence="4" id="KW-0808">Transferase</keyword>
<evidence type="ECO:0000259" key="2">
    <source>
        <dbReference type="PROSITE" id="PS50011"/>
    </source>
</evidence>
<keyword evidence="5" id="KW-1185">Reference proteome</keyword>
<sequence>MTRGNEIRLCHSLSLPWYPRAGIPTDMRRFFGLGPPRIALQPTPFLRRSPGDAWTAQAGSSTAQTTASPVSASQTWAPVNTVFNQDDWYELVNKISALDTCNTSTDATAREAIKALMHELKHGCADAQLSAARLWAILLRNSSAAFIFQSTAVDFLETIEELISSNTTSPVVRNRVISVLGDAVLSNPAHGAFRRLWMTVKPPGAPDQGATYNAHDAILRPTIYHRPPVLPTILDRVNPPISQPRFPDNRFPRAWESEAPPPSYETATSMVGDVSRRVSTRIRRAILPRYKSRRFVEDPLHRQALWTTSPIRYEKNSALLTPRPTAIRRLPFTQAQSRSNLSPPGTSSSGQQSIGPHVGHIRSTKHIYCQAVSYLIEVASTHDRSGALRSLHVFREEMAKLNSVRCLNTLIQMSLDLGVQEDQSALREKVMDVLYCSDDEQIVLSLEDSDANRYWISSNLYMLDNALLHTRDATSKARRLIGKLSKACDKLPSSLIISGVTQRDEHATFCGGFGDVFKAMYQGKPVALKHMRMFQGTDQRDIRRKFCREALVWQRLRHPYIVPLIGIDTESFPSSLSMVSPWMKNGTVIKYLSRFSDSHARVSAVDGLIREIAQGLAFLHDQNVSNILVDDSGRACLTDFGLTVLSDATVTQTNHGAGSVRWMAPETLDPGACGVTGFARTPASDIYAFGCVCLELYTGFPPFHQAILHDAPVMFQVMAGFRPPRPPGDLIPDPIWNIMQQCWAHDLAERPSILGIVLELAMYERRLADVAAVDLNIPILSAAHDSGSVTNEDYGGWVESVIAPFAGFIDVAVNPRNHYVDLKEMADGSEGATLYVARLASADHDLLNLPEDVRQRDENDLRAGHPTFVAIKSIPIVPGGNATLRAVLRERHILSEVQCQNILQMDSLYVDPAEDALWIRMELMDRTLSSIVDLASVGLVLSDRIIAGCVKDILTALATLYEKNIAPRNICSSNILVNSQGVLKLTNLSNATKFSVGSSCLSHFRSDAKALGALVWELAVGKHQSLQNLSAEQEWPPEITSRTPAFREFIRLCFDPLSTQFGYDQLIEHLHSGSVSDRAALAQVMVQCSAFEKRLRYQRP</sequence>
<dbReference type="InterPro" id="IPR001245">
    <property type="entry name" value="Ser-Thr/Tyr_kinase_cat_dom"/>
</dbReference>
<name>A0AAV9ZH79_9AGAR</name>
<dbReference type="GO" id="GO:0005524">
    <property type="term" value="F:ATP binding"/>
    <property type="evidence" value="ECO:0007669"/>
    <property type="project" value="InterPro"/>
</dbReference>
<dbReference type="Pfam" id="PF00069">
    <property type="entry name" value="Pkinase"/>
    <property type="match status" value="1"/>
</dbReference>
<dbReference type="Pfam" id="PF07714">
    <property type="entry name" value="PK_Tyr_Ser-Thr"/>
    <property type="match status" value="1"/>
</dbReference>
<keyword evidence="4" id="KW-0418">Kinase</keyword>
<dbReference type="GO" id="GO:0035091">
    <property type="term" value="F:phosphatidylinositol binding"/>
    <property type="evidence" value="ECO:0007669"/>
    <property type="project" value="InterPro"/>
</dbReference>
<accession>A0AAV9ZH79</accession>
<organism evidence="4 5">
    <name type="scientific">Favolaschia claudopus</name>
    <dbReference type="NCBI Taxonomy" id="2862362"/>
    <lineage>
        <taxon>Eukaryota</taxon>
        <taxon>Fungi</taxon>
        <taxon>Dikarya</taxon>
        <taxon>Basidiomycota</taxon>
        <taxon>Agaricomycotina</taxon>
        <taxon>Agaricomycetes</taxon>
        <taxon>Agaricomycetidae</taxon>
        <taxon>Agaricales</taxon>
        <taxon>Marasmiineae</taxon>
        <taxon>Mycenaceae</taxon>
        <taxon>Favolaschia</taxon>
    </lineage>
</organism>
<evidence type="ECO:0000313" key="5">
    <source>
        <dbReference type="Proteomes" id="UP001362999"/>
    </source>
</evidence>
<dbReference type="Proteomes" id="UP001362999">
    <property type="component" value="Unassembled WGS sequence"/>
</dbReference>
<dbReference type="Gene3D" id="3.30.200.20">
    <property type="entry name" value="Phosphorylase Kinase, domain 1"/>
    <property type="match status" value="1"/>
</dbReference>
<dbReference type="EMBL" id="JAWWNJ010000148">
    <property type="protein sequence ID" value="KAK6981763.1"/>
    <property type="molecule type" value="Genomic_DNA"/>
</dbReference>
<dbReference type="PANTHER" id="PTHR44329">
    <property type="entry name" value="SERINE/THREONINE-PROTEIN KINASE TNNI3K-RELATED"/>
    <property type="match status" value="1"/>
</dbReference>
<gene>
    <name evidence="4" type="ORF">R3P38DRAFT_3113384</name>
</gene>
<reference evidence="4 5" key="1">
    <citation type="journal article" date="2024" name="J Genomics">
        <title>Draft genome sequencing and assembly of Favolaschia claudopus CIRM-BRFM 2984 isolated from oak limbs.</title>
        <authorList>
            <person name="Navarro D."/>
            <person name="Drula E."/>
            <person name="Chaduli D."/>
            <person name="Cazenave R."/>
            <person name="Ahrendt S."/>
            <person name="Wang J."/>
            <person name="Lipzen A."/>
            <person name="Daum C."/>
            <person name="Barry K."/>
            <person name="Grigoriev I.V."/>
            <person name="Favel A."/>
            <person name="Rosso M.N."/>
            <person name="Martin F."/>
        </authorList>
    </citation>
    <scope>NUCLEOTIDE SEQUENCE [LARGE SCALE GENOMIC DNA]</scope>
    <source>
        <strain evidence="4 5">CIRM-BRFM 2984</strain>
    </source>
</reference>
<evidence type="ECO:0000313" key="4">
    <source>
        <dbReference type="EMBL" id="KAK6981763.1"/>
    </source>
</evidence>
<dbReference type="GO" id="GO:0016192">
    <property type="term" value="P:vesicle-mediated transport"/>
    <property type="evidence" value="ECO:0007669"/>
    <property type="project" value="UniProtKB-ARBA"/>
</dbReference>
<feature type="compositionally biased region" description="Low complexity" evidence="1">
    <location>
        <begin position="342"/>
        <end position="356"/>
    </location>
</feature>
<dbReference type="GO" id="GO:0007034">
    <property type="term" value="P:vacuolar transport"/>
    <property type="evidence" value="ECO:0007669"/>
    <property type="project" value="UniProtKB-ARBA"/>
</dbReference>
<dbReference type="PROSITE" id="PS50011">
    <property type="entry name" value="PROTEIN_KINASE_DOM"/>
    <property type="match status" value="2"/>
</dbReference>
<dbReference type="AlphaFoldDB" id="A0AAV9ZH79"/>
<dbReference type="GO" id="GO:0004674">
    <property type="term" value="F:protein serine/threonine kinase activity"/>
    <property type="evidence" value="ECO:0007669"/>
    <property type="project" value="TreeGrafter"/>
</dbReference>
<feature type="region of interest" description="Disordered" evidence="1">
    <location>
        <begin position="333"/>
        <end position="356"/>
    </location>
</feature>
<dbReference type="InterPro" id="IPR051681">
    <property type="entry name" value="Ser/Thr_Kinases-Pseudokinases"/>
</dbReference>
<dbReference type="Gene3D" id="1.25.40.90">
    <property type="match status" value="1"/>
</dbReference>
<dbReference type="SUPFAM" id="SSF48464">
    <property type="entry name" value="ENTH/VHS domain"/>
    <property type="match status" value="1"/>
</dbReference>
<evidence type="ECO:0000259" key="3">
    <source>
        <dbReference type="PROSITE" id="PS50179"/>
    </source>
</evidence>
<proteinExistence type="predicted"/>
<feature type="domain" description="Protein kinase" evidence="2">
    <location>
        <begin position="502"/>
        <end position="762"/>
    </location>
</feature>
<dbReference type="PANTHER" id="PTHR44329:SF214">
    <property type="entry name" value="PROTEIN KINASE DOMAIN-CONTAINING PROTEIN"/>
    <property type="match status" value="1"/>
</dbReference>
<dbReference type="Gene3D" id="1.10.510.10">
    <property type="entry name" value="Transferase(Phosphotransferase) domain 1"/>
    <property type="match status" value="2"/>
</dbReference>
<dbReference type="InterPro" id="IPR000719">
    <property type="entry name" value="Prot_kinase_dom"/>
</dbReference>
<feature type="domain" description="VHS" evidence="3">
    <location>
        <begin position="78"/>
        <end position="180"/>
    </location>
</feature>
<dbReference type="SUPFAM" id="SSF56112">
    <property type="entry name" value="Protein kinase-like (PK-like)"/>
    <property type="match status" value="2"/>
</dbReference>
<dbReference type="InterPro" id="IPR011009">
    <property type="entry name" value="Kinase-like_dom_sf"/>
</dbReference>
<dbReference type="GO" id="GO:0043130">
    <property type="term" value="F:ubiquitin binding"/>
    <property type="evidence" value="ECO:0007669"/>
    <property type="project" value="InterPro"/>
</dbReference>
<dbReference type="InterPro" id="IPR008942">
    <property type="entry name" value="ENTH_VHS"/>
</dbReference>
<evidence type="ECO:0000256" key="1">
    <source>
        <dbReference type="SAM" id="MobiDB-lite"/>
    </source>
</evidence>
<feature type="domain" description="Protein kinase" evidence="2">
    <location>
        <begin position="819"/>
        <end position="1100"/>
    </location>
</feature>
<comment type="caution">
    <text evidence="4">The sequence shown here is derived from an EMBL/GenBank/DDBJ whole genome shotgun (WGS) entry which is preliminary data.</text>
</comment>
<dbReference type="PROSITE" id="PS50179">
    <property type="entry name" value="VHS"/>
    <property type="match status" value="1"/>
</dbReference>
<dbReference type="InterPro" id="IPR002014">
    <property type="entry name" value="VHS_dom"/>
</dbReference>